<evidence type="ECO:0000313" key="9">
    <source>
        <dbReference type="EMBL" id="PKI75651.1"/>
    </source>
</evidence>
<name>A0A218XPF2_PUNGR</name>
<dbReference type="Proteomes" id="UP000197138">
    <property type="component" value="Unassembled WGS sequence"/>
</dbReference>
<evidence type="ECO:0000313" key="10">
    <source>
        <dbReference type="Proteomes" id="UP000197138"/>
    </source>
</evidence>
<evidence type="ECO:0000256" key="6">
    <source>
        <dbReference type="SAM" id="MobiDB-lite"/>
    </source>
</evidence>
<comment type="subcellular location">
    <subcellularLocation>
        <location evidence="1">Membrane</location>
        <topology evidence="1">Single-pass type II membrane protein</topology>
    </subcellularLocation>
</comment>
<proteinExistence type="predicted"/>
<keyword evidence="11" id="KW-1185">Reference proteome</keyword>
<keyword evidence="4" id="KW-0472">Membrane</keyword>
<dbReference type="InterPro" id="IPR044174">
    <property type="entry name" value="BC10-like"/>
</dbReference>
<dbReference type="EMBL" id="PGOL01000159">
    <property type="protein sequence ID" value="PKI75651.1"/>
    <property type="molecule type" value="Genomic_DNA"/>
</dbReference>
<keyword evidence="2" id="KW-0328">Glycosyltransferase</keyword>
<sequence>MLSPNPLPLLFALLLCLPLAIVFTVTTTPEPTAISSASVAANDDPVTGYASVAAAHNGPMHKPTEEPPPPPPPPKIKNSTATNSAEGRPSTSTAAATAQVDPKGTPGIESLSPSRDKIGPRKTTLPPPPRMKNATAAAAAPRPPPQPASYDDPADDAFFQVASRASAKAKEPRKVAFMFLTTGPLPLAGLWEMFFNNTPKDLYNIYIHADPSGHYHHSPFRGVFANRVIPSSKRALRATPTLISAARRLLASALVGDPGNYMFALLSPSCIPLHSFNFTRDVLTRSNKSFIEILDDEPGAFDRWAARGRDAMLPEVRFEDFRVGSQFWALKRQHARLVVRDVTLWSKFKLPCVRWDTCYPEENYFPTLLSMHDRRGCVPATLTHVDWWGRYDGHPRTYRAHQVGPDLIRRLRSDRPRYGDKHPTNGSVLVRNGRSHPFLFARKFEPKASKPLMAIADDVIFKD</sequence>
<evidence type="ECO:0000256" key="7">
    <source>
        <dbReference type="SAM" id="SignalP"/>
    </source>
</evidence>
<dbReference type="Proteomes" id="UP000233551">
    <property type="component" value="Unassembled WGS sequence"/>
</dbReference>
<dbReference type="GO" id="GO:0016020">
    <property type="term" value="C:membrane"/>
    <property type="evidence" value="ECO:0007669"/>
    <property type="project" value="UniProtKB-SubCell"/>
</dbReference>
<evidence type="ECO:0000313" key="8">
    <source>
        <dbReference type="EMBL" id="OWM86720.1"/>
    </source>
</evidence>
<protein>
    <recommendedName>
        <fullName evidence="12">Glycosyltransferase BC10</fullName>
    </recommendedName>
</protein>
<evidence type="ECO:0000313" key="11">
    <source>
        <dbReference type="Proteomes" id="UP000233551"/>
    </source>
</evidence>
<reference evidence="9 11" key="3">
    <citation type="submission" date="2017-11" db="EMBL/GenBank/DDBJ databases">
        <title>De-novo sequencing of pomegranate (Punica granatum L.) genome.</title>
        <authorList>
            <person name="Akparov Z."/>
            <person name="Amiraslanov A."/>
            <person name="Hajiyeva S."/>
            <person name="Abbasov M."/>
            <person name="Kaur K."/>
            <person name="Hamwieh A."/>
            <person name="Solovyev V."/>
            <person name="Salamov A."/>
            <person name="Braich B."/>
            <person name="Kosarev P."/>
            <person name="Mahmoud A."/>
            <person name="Hajiyev E."/>
            <person name="Babayeva S."/>
            <person name="Izzatullayeva V."/>
            <person name="Mammadov A."/>
            <person name="Mammadov A."/>
            <person name="Sharifova S."/>
            <person name="Ojaghi J."/>
            <person name="Eynullazada K."/>
            <person name="Bayramov B."/>
            <person name="Abdulazimova A."/>
            <person name="Shahmuradov I."/>
        </authorList>
    </citation>
    <scope>NUCLEOTIDE SEQUENCE [LARGE SCALE GENOMIC DNA]</scope>
    <source>
        <strain evidence="9">AG2017</strain>
        <strain evidence="11">cv. AG2017</strain>
        <tissue evidence="9">Leaf</tissue>
    </source>
</reference>
<feature type="compositionally biased region" description="Pro residues" evidence="6">
    <location>
        <begin position="66"/>
        <end position="75"/>
    </location>
</feature>
<evidence type="ECO:0000256" key="5">
    <source>
        <dbReference type="ARBA" id="ARBA00023180"/>
    </source>
</evidence>
<accession>A0A218XPF2</accession>
<dbReference type="GO" id="GO:0016757">
    <property type="term" value="F:glycosyltransferase activity"/>
    <property type="evidence" value="ECO:0007669"/>
    <property type="project" value="UniProtKB-KW"/>
</dbReference>
<keyword evidence="7" id="KW-0732">Signal</keyword>
<feature type="chain" id="PRO_5014072003" description="Glycosyltransferase BC10" evidence="7">
    <location>
        <begin position="25"/>
        <end position="463"/>
    </location>
</feature>
<dbReference type="InterPro" id="IPR003406">
    <property type="entry name" value="Glyco_trans_14"/>
</dbReference>
<evidence type="ECO:0000256" key="1">
    <source>
        <dbReference type="ARBA" id="ARBA00004606"/>
    </source>
</evidence>
<evidence type="ECO:0008006" key="12">
    <source>
        <dbReference type="Google" id="ProtNLM"/>
    </source>
</evidence>
<keyword evidence="3" id="KW-0808">Transferase</keyword>
<dbReference type="AlphaFoldDB" id="A0A218XPF2"/>
<dbReference type="Pfam" id="PF02485">
    <property type="entry name" value="Branch"/>
    <property type="match status" value="1"/>
</dbReference>
<dbReference type="PANTHER" id="PTHR31042:SF60">
    <property type="entry name" value="CORE-2_I-BRANCHING BETA-1,6-N-ACETYLGLUCOSAMINYLTRANSFERASE FAMILY PROTEIN"/>
    <property type="match status" value="1"/>
</dbReference>
<evidence type="ECO:0000256" key="3">
    <source>
        <dbReference type="ARBA" id="ARBA00022679"/>
    </source>
</evidence>
<feature type="compositionally biased region" description="Polar residues" evidence="6">
    <location>
        <begin position="77"/>
        <end position="96"/>
    </location>
</feature>
<dbReference type="EMBL" id="MTKT01001080">
    <property type="protein sequence ID" value="OWM86720.1"/>
    <property type="molecule type" value="Genomic_DNA"/>
</dbReference>
<feature type="region of interest" description="Disordered" evidence="6">
    <location>
        <begin position="56"/>
        <end position="154"/>
    </location>
</feature>
<evidence type="ECO:0000256" key="4">
    <source>
        <dbReference type="ARBA" id="ARBA00023136"/>
    </source>
</evidence>
<dbReference type="PANTHER" id="PTHR31042">
    <property type="entry name" value="CORE-2/I-BRANCHING BETA-1,6-N-ACETYLGLUCOSAMINYLTRANSFERASE FAMILY PROTEIN-RELATED"/>
    <property type="match status" value="1"/>
</dbReference>
<evidence type="ECO:0000256" key="2">
    <source>
        <dbReference type="ARBA" id="ARBA00022676"/>
    </source>
</evidence>
<gene>
    <name evidence="8" type="ORF">CDL15_Pgr015756</name>
    <name evidence="9" type="ORF">CRG98_003911</name>
</gene>
<organism evidence="8 10">
    <name type="scientific">Punica granatum</name>
    <name type="common">Pomegranate</name>
    <dbReference type="NCBI Taxonomy" id="22663"/>
    <lineage>
        <taxon>Eukaryota</taxon>
        <taxon>Viridiplantae</taxon>
        <taxon>Streptophyta</taxon>
        <taxon>Embryophyta</taxon>
        <taxon>Tracheophyta</taxon>
        <taxon>Spermatophyta</taxon>
        <taxon>Magnoliopsida</taxon>
        <taxon>eudicotyledons</taxon>
        <taxon>Gunneridae</taxon>
        <taxon>Pentapetalae</taxon>
        <taxon>rosids</taxon>
        <taxon>malvids</taxon>
        <taxon>Myrtales</taxon>
        <taxon>Lythraceae</taxon>
        <taxon>Punica</taxon>
    </lineage>
</organism>
<comment type="caution">
    <text evidence="8">The sequence shown here is derived from an EMBL/GenBank/DDBJ whole genome shotgun (WGS) entry which is preliminary data.</text>
</comment>
<keyword evidence="5" id="KW-0325">Glycoprotein</keyword>
<feature type="signal peptide" evidence="7">
    <location>
        <begin position="1"/>
        <end position="24"/>
    </location>
</feature>
<reference evidence="8" key="2">
    <citation type="submission" date="2017-06" db="EMBL/GenBank/DDBJ databases">
        <title>The pomegranate genome and the genomics of punicalagin biosynthesis.</title>
        <authorList>
            <person name="Xu C."/>
        </authorList>
    </citation>
    <scope>NUCLEOTIDE SEQUENCE [LARGE SCALE GENOMIC DNA]</scope>
    <source>
        <tissue evidence="8">Fresh leaf</tissue>
    </source>
</reference>
<reference evidence="10" key="1">
    <citation type="journal article" date="2017" name="Plant J.">
        <title>The pomegranate (Punica granatum L.) genome and the genomics of punicalagin biosynthesis.</title>
        <authorList>
            <person name="Qin G."/>
            <person name="Xu C."/>
            <person name="Ming R."/>
            <person name="Tang H."/>
            <person name="Guyot R."/>
            <person name="Kramer E.M."/>
            <person name="Hu Y."/>
            <person name="Yi X."/>
            <person name="Qi Y."/>
            <person name="Xu X."/>
            <person name="Gao Z."/>
            <person name="Pan H."/>
            <person name="Jian J."/>
            <person name="Tian Y."/>
            <person name="Yue Z."/>
            <person name="Xu Y."/>
        </authorList>
    </citation>
    <scope>NUCLEOTIDE SEQUENCE [LARGE SCALE GENOMIC DNA]</scope>
    <source>
        <strain evidence="10">cv. Dabenzi</strain>
    </source>
</reference>